<comment type="caution">
    <text evidence="2">The sequence shown here is derived from an EMBL/GenBank/DDBJ whole genome shotgun (WGS) entry which is preliminary data.</text>
</comment>
<protein>
    <submittedName>
        <fullName evidence="2">Uncharacterized protein</fullName>
    </submittedName>
</protein>
<feature type="region of interest" description="Disordered" evidence="1">
    <location>
        <begin position="1"/>
        <end position="22"/>
    </location>
</feature>
<gene>
    <name evidence="2" type="ORF">Tco_1054185</name>
</gene>
<name>A0ABQ5GW13_9ASTR</name>
<evidence type="ECO:0000313" key="3">
    <source>
        <dbReference type="Proteomes" id="UP001151760"/>
    </source>
</evidence>
<reference evidence="2" key="1">
    <citation type="journal article" date="2022" name="Int. J. Mol. Sci.">
        <title>Draft Genome of Tanacetum Coccineum: Genomic Comparison of Closely Related Tanacetum-Family Plants.</title>
        <authorList>
            <person name="Yamashiro T."/>
            <person name="Shiraishi A."/>
            <person name="Nakayama K."/>
            <person name="Satake H."/>
        </authorList>
    </citation>
    <scope>NUCLEOTIDE SEQUENCE</scope>
</reference>
<evidence type="ECO:0000313" key="2">
    <source>
        <dbReference type="EMBL" id="GJT79843.1"/>
    </source>
</evidence>
<sequence length="148" mass="17261">MKRKLKAVEKAGEKFDDESVKKQKIEDDAEKEELRACLDIIPGDGVAINIIKANGSSKNYNIFSEMLDDFDRHDVLDLYRHVKERLFDSCGVHVLLMDIGVAIHMMVEKKYPLTQEIFSRMLSRRLEVDHESEMAFELLRFTRSQLQK</sequence>
<proteinExistence type="predicted"/>
<keyword evidence="3" id="KW-1185">Reference proteome</keyword>
<reference evidence="2" key="2">
    <citation type="submission" date="2022-01" db="EMBL/GenBank/DDBJ databases">
        <authorList>
            <person name="Yamashiro T."/>
            <person name="Shiraishi A."/>
            <person name="Satake H."/>
            <person name="Nakayama K."/>
        </authorList>
    </citation>
    <scope>NUCLEOTIDE SEQUENCE</scope>
</reference>
<evidence type="ECO:0000256" key="1">
    <source>
        <dbReference type="SAM" id="MobiDB-lite"/>
    </source>
</evidence>
<dbReference type="Proteomes" id="UP001151760">
    <property type="component" value="Unassembled WGS sequence"/>
</dbReference>
<dbReference type="EMBL" id="BQNB010018936">
    <property type="protein sequence ID" value="GJT79843.1"/>
    <property type="molecule type" value="Genomic_DNA"/>
</dbReference>
<accession>A0ABQ5GW13</accession>
<organism evidence="2 3">
    <name type="scientific">Tanacetum coccineum</name>
    <dbReference type="NCBI Taxonomy" id="301880"/>
    <lineage>
        <taxon>Eukaryota</taxon>
        <taxon>Viridiplantae</taxon>
        <taxon>Streptophyta</taxon>
        <taxon>Embryophyta</taxon>
        <taxon>Tracheophyta</taxon>
        <taxon>Spermatophyta</taxon>
        <taxon>Magnoliopsida</taxon>
        <taxon>eudicotyledons</taxon>
        <taxon>Gunneridae</taxon>
        <taxon>Pentapetalae</taxon>
        <taxon>asterids</taxon>
        <taxon>campanulids</taxon>
        <taxon>Asterales</taxon>
        <taxon>Asteraceae</taxon>
        <taxon>Asteroideae</taxon>
        <taxon>Anthemideae</taxon>
        <taxon>Anthemidinae</taxon>
        <taxon>Tanacetum</taxon>
    </lineage>
</organism>